<organism evidence="4 5">
    <name type="scientific">Aeromicrobium wangtongii</name>
    <dbReference type="NCBI Taxonomy" id="2969247"/>
    <lineage>
        <taxon>Bacteria</taxon>
        <taxon>Bacillati</taxon>
        <taxon>Actinomycetota</taxon>
        <taxon>Actinomycetes</taxon>
        <taxon>Propionibacteriales</taxon>
        <taxon>Nocardioidaceae</taxon>
        <taxon>Aeromicrobium</taxon>
    </lineage>
</organism>
<dbReference type="Pfam" id="PF13649">
    <property type="entry name" value="Methyltransf_25"/>
    <property type="match status" value="1"/>
</dbReference>
<evidence type="ECO:0000313" key="4">
    <source>
        <dbReference type="EMBL" id="UUP12676.1"/>
    </source>
</evidence>
<dbReference type="PANTHER" id="PTHR43861">
    <property type="entry name" value="TRANS-ACONITATE 2-METHYLTRANSFERASE-RELATED"/>
    <property type="match status" value="1"/>
</dbReference>
<name>A0ABY5M689_9ACTN</name>
<evidence type="ECO:0000259" key="3">
    <source>
        <dbReference type="Pfam" id="PF13649"/>
    </source>
</evidence>
<evidence type="ECO:0000256" key="1">
    <source>
        <dbReference type="ARBA" id="ARBA00022603"/>
    </source>
</evidence>
<dbReference type="GO" id="GO:0032259">
    <property type="term" value="P:methylation"/>
    <property type="evidence" value="ECO:0007669"/>
    <property type="project" value="UniProtKB-KW"/>
</dbReference>
<dbReference type="SUPFAM" id="SSF53335">
    <property type="entry name" value="S-adenosyl-L-methionine-dependent methyltransferases"/>
    <property type="match status" value="1"/>
</dbReference>
<dbReference type="RefSeq" id="WP_232400211.1">
    <property type="nucleotide sequence ID" value="NZ_CP102173.1"/>
</dbReference>
<dbReference type="GO" id="GO:0008168">
    <property type="term" value="F:methyltransferase activity"/>
    <property type="evidence" value="ECO:0007669"/>
    <property type="project" value="UniProtKB-KW"/>
</dbReference>
<dbReference type="InterPro" id="IPR041698">
    <property type="entry name" value="Methyltransf_25"/>
</dbReference>
<evidence type="ECO:0000313" key="5">
    <source>
        <dbReference type="Proteomes" id="UP001316184"/>
    </source>
</evidence>
<dbReference type="Proteomes" id="UP001316184">
    <property type="component" value="Chromosome"/>
</dbReference>
<keyword evidence="2" id="KW-0808">Transferase</keyword>
<dbReference type="PANTHER" id="PTHR43861:SF1">
    <property type="entry name" value="TRANS-ACONITATE 2-METHYLTRANSFERASE"/>
    <property type="match status" value="1"/>
</dbReference>
<dbReference type="Gene3D" id="3.40.50.150">
    <property type="entry name" value="Vaccinia Virus protein VP39"/>
    <property type="match status" value="1"/>
</dbReference>
<accession>A0ABY5M689</accession>
<keyword evidence="5" id="KW-1185">Reference proteome</keyword>
<dbReference type="CDD" id="cd02440">
    <property type="entry name" value="AdoMet_MTases"/>
    <property type="match status" value="1"/>
</dbReference>
<feature type="domain" description="Methyltransferase" evidence="3">
    <location>
        <begin position="47"/>
        <end position="142"/>
    </location>
</feature>
<dbReference type="EMBL" id="CP102173">
    <property type="protein sequence ID" value="UUP12676.1"/>
    <property type="molecule type" value="Genomic_DNA"/>
</dbReference>
<sequence>MVDDQVEMWNHAVGDAWVRHVDQFDATLAPFGQAAVEVLAPADGERILDIGCGVGTTTLQLSAMVGGGEVVGVDISAPMLTEARRRADARGLRNVHLFEADAQMADLGDSTFDAVFSRFGVMFFTDPPAAFAHLAAALVPGGRLSFVCFAAPGANPFILLPVMAAAAHLDLSPPSPDGPGPFSLADPDRTVTLLREAGFDDVVIVPGPDEAILHGADDLDALAERVLEQNPATGTRLAVVEPSVRAAAVQATAQALAPHRTGDRIRLGAGSWILSATRR</sequence>
<evidence type="ECO:0000256" key="2">
    <source>
        <dbReference type="ARBA" id="ARBA00022679"/>
    </source>
</evidence>
<gene>
    <name evidence="4" type="ORF">NQV15_12515</name>
</gene>
<protein>
    <submittedName>
        <fullName evidence="4">Methyltransferase domain-containing protein</fullName>
    </submittedName>
</protein>
<proteinExistence type="predicted"/>
<dbReference type="InterPro" id="IPR029063">
    <property type="entry name" value="SAM-dependent_MTases_sf"/>
</dbReference>
<keyword evidence="1 4" id="KW-0489">Methyltransferase</keyword>
<reference evidence="4 5" key="1">
    <citation type="submission" date="2022-08" db="EMBL/GenBank/DDBJ databases">
        <title>novel species in genus Aeromicrobium.</title>
        <authorList>
            <person name="Ye L."/>
        </authorList>
    </citation>
    <scope>NUCLEOTIDE SEQUENCE [LARGE SCALE GENOMIC DNA]</scope>
    <source>
        <strain evidence="5">zg-Y1379</strain>
    </source>
</reference>